<dbReference type="AlphaFoldDB" id="A0A6C0JQQ9"/>
<dbReference type="EMBL" id="MN740691">
    <property type="protein sequence ID" value="QHU07889.1"/>
    <property type="molecule type" value="Genomic_DNA"/>
</dbReference>
<protein>
    <recommendedName>
        <fullName evidence="1">RTR1-type domain-containing protein</fullName>
    </recommendedName>
</protein>
<feature type="domain" description="RTR1-type" evidence="1">
    <location>
        <begin position="363"/>
        <end position="500"/>
    </location>
</feature>
<proteinExistence type="predicted"/>
<dbReference type="PROSITE" id="PS51479">
    <property type="entry name" value="ZF_RTR1"/>
    <property type="match status" value="1"/>
</dbReference>
<evidence type="ECO:0000313" key="2">
    <source>
        <dbReference type="EMBL" id="QHU07889.1"/>
    </source>
</evidence>
<accession>A0A6C0JQQ9</accession>
<sequence length="515" mass="61288">MDTQFHEFEKIENVELDTTSSKETISSKDAFDEIVKEREKLDLNSSKLNDIISEYIISKLNDDCIKNKTSNSLNYITFKDFIDVAESTFFSKMNINSYDFYRYDEYSTLKYDYDDQKTKFKPFKCISNLCKERIISFVDMNDINAYRKENIVIGNRTINKLWFHSKECFQSFKSYADQLFHHFLMENFTSESNFFVKSLFLDFLDTKKIKDIISNRYTKHNLCGYFFCNDKTNWYKTLNVTSIEIRGHIYKLEWFSSRKCFEDFKIFVNDENNVLYSQLNDFYLKVKYRVESVNKCGFFCKCDDKLIKNEFTIWDIADSNASKMMYSTKRCYLNSSNILKKELYKGLKDEFTKKDVDEQLLNKACQAIPYTLFIDILKIRYIRGLCGYPLCDNVPMKIYKTDKVEEPKDIGNVKPEVEEVNNPESEYSISDHPTKISPNNDFMTQFEYINQRISVGDYIINMVWFCSKSCCTKYVDKANIMIKNNYVDSQFDDKRKYEFRITKEEVQKYLPVSEG</sequence>
<reference evidence="2" key="1">
    <citation type="journal article" date="2020" name="Nature">
        <title>Giant virus diversity and host interactions through global metagenomics.</title>
        <authorList>
            <person name="Schulz F."/>
            <person name="Roux S."/>
            <person name="Paez-Espino D."/>
            <person name="Jungbluth S."/>
            <person name="Walsh D.A."/>
            <person name="Denef V.J."/>
            <person name="McMahon K.D."/>
            <person name="Konstantinidis K.T."/>
            <person name="Eloe-Fadrosh E.A."/>
            <person name="Kyrpides N.C."/>
            <person name="Woyke T."/>
        </authorList>
    </citation>
    <scope>NUCLEOTIDE SEQUENCE</scope>
    <source>
        <strain evidence="2">GVMAG-S-1041349-163</strain>
    </source>
</reference>
<evidence type="ECO:0000259" key="1">
    <source>
        <dbReference type="PROSITE" id="PS51479"/>
    </source>
</evidence>
<dbReference type="InterPro" id="IPR007308">
    <property type="entry name" value="Rtr1/RPAP2_dom"/>
</dbReference>
<name>A0A6C0JQQ9_9ZZZZ</name>
<dbReference type="Gene3D" id="1.25.40.820">
    <property type="match status" value="1"/>
</dbReference>
<dbReference type="InterPro" id="IPR038534">
    <property type="entry name" value="Rtr1/RPAP2_sf"/>
</dbReference>
<organism evidence="2">
    <name type="scientific">viral metagenome</name>
    <dbReference type="NCBI Taxonomy" id="1070528"/>
    <lineage>
        <taxon>unclassified sequences</taxon>
        <taxon>metagenomes</taxon>
        <taxon>organismal metagenomes</taxon>
    </lineage>
</organism>